<proteinExistence type="predicted"/>
<organism evidence="1 2">
    <name type="scientific">Panagrolaimus sp. JU765</name>
    <dbReference type="NCBI Taxonomy" id="591449"/>
    <lineage>
        <taxon>Eukaryota</taxon>
        <taxon>Metazoa</taxon>
        <taxon>Ecdysozoa</taxon>
        <taxon>Nematoda</taxon>
        <taxon>Chromadorea</taxon>
        <taxon>Rhabditida</taxon>
        <taxon>Tylenchina</taxon>
        <taxon>Panagrolaimomorpha</taxon>
        <taxon>Panagrolaimoidea</taxon>
        <taxon>Panagrolaimidae</taxon>
        <taxon>Panagrolaimus</taxon>
    </lineage>
</organism>
<dbReference type="Proteomes" id="UP000887576">
    <property type="component" value="Unplaced"/>
</dbReference>
<evidence type="ECO:0000313" key="2">
    <source>
        <dbReference type="WBParaSite" id="JU765_v2.g13245.t1"/>
    </source>
</evidence>
<name>A0AC34Q5V9_9BILA</name>
<accession>A0AC34Q5V9</accession>
<sequence>MICCQPQDRRAMMGMVEGPVDDSLILDPIRRLCTLVDLARPYGISTNVPLPRFCRMLSDMYELAAVYTKEGSTEKAFVLYLRFVGIVVEELPKHRDFANFSLNDKDNFDRQTISAMNAAEVLKRRIKTMYEKQAQDLKAEIRAKDETKKEDHSFVRPIPVTPPVLDLNLKSYVVCQKQVGYSLLFQRIIVPNDLPERFFDSFKDADDANCSKFAVLYGKLLRNSIIVSHVLIIDGSEASFEQLDRCITEPDSGDPNEINELLLVGCVCGSLSDSSVEYFISRSLLTEIICIVGRQGDRQTYILHLSNLPERKVEEKGVSAETTATALEIEKAHPMNSNENNFHSACQTICCHTHITPTLSCTIVDLRNSSENSKKMHGSSFSTPFRQQSMTKQSMDSVTKT</sequence>
<evidence type="ECO:0000313" key="1">
    <source>
        <dbReference type="Proteomes" id="UP000887576"/>
    </source>
</evidence>
<reference evidence="2" key="1">
    <citation type="submission" date="2022-11" db="UniProtKB">
        <authorList>
            <consortium name="WormBaseParasite"/>
        </authorList>
    </citation>
    <scope>IDENTIFICATION</scope>
</reference>
<dbReference type="WBParaSite" id="JU765_v2.g13245.t1">
    <property type="protein sequence ID" value="JU765_v2.g13245.t1"/>
    <property type="gene ID" value="JU765_v2.g13245"/>
</dbReference>
<protein>
    <submittedName>
        <fullName evidence="2">USP8 dimerisation domain-containing protein</fullName>
    </submittedName>
</protein>